<dbReference type="RefSeq" id="XP_049151093.1">
    <property type="nucleotide sequence ID" value="XM_049293947.1"/>
</dbReference>
<reference evidence="1" key="1">
    <citation type="journal article" date="2021" name="Mol. Plant Microbe Interact.">
        <title>Complete Genome Sequence of the Plant-Pathogenic Fungus Colletotrichum lupini.</title>
        <authorList>
            <person name="Baroncelli R."/>
            <person name="Pensec F."/>
            <person name="Da Lio D."/>
            <person name="Boufleur T."/>
            <person name="Vicente I."/>
            <person name="Sarrocco S."/>
            <person name="Picot A."/>
            <person name="Baraldi E."/>
            <person name="Sukno S."/>
            <person name="Thon M."/>
            <person name="Le Floch G."/>
        </authorList>
    </citation>
    <scope>NUCLEOTIDE SEQUENCE</scope>
    <source>
        <strain evidence="1">IMI 504893</strain>
    </source>
</reference>
<organism evidence="1 2">
    <name type="scientific">Colletotrichum lupini</name>
    <dbReference type="NCBI Taxonomy" id="145971"/>
    <lineage>
        <taxon>Eukaryota</taxon>
        <taxon>Fungi</taxon>
        <taxon>Dikarya</taxon>
        <taxon>Ascomycota</taxon>
        <taxon>Pezizomycotina</taxon>
        <taxon>Sordariomycetes</taxon>
        <taxon>Hypocreomycetidae</taxon>
        <taxon>Glomerellales</taxon>
        <taxon>Glomerellaceae</taxon>
        <taxon>Colletotrichum</taxon>
        <taxon>Colletotrichum acutatum species complex</taxon>
    </lineage>
</organism>
<evidence type="ECO:0000313" key="2">
    <source>
        <dbReference type="Proteomes" id="UP000830671"/>
    </source>
</evidence>
<keyword evidence="2" id="KW-1185">Reference proteome</keyword>
<protein>
    <submittedName>
        <fullName evidence="1">Uncharacterized protein</fullName>
    </submittedName>
</protein>
<proteinExistence type="predicted"/>
<dbReference type="GeneID" id="73348957"/>
<sequence>MSYYNDAMRLGVSWLLIMQHFGIEKNRQVASFRVAAAGLQQHWILHRDLNIFRNSDQRNEISKPTSTNFISTRDKDPHSLQVTFPVQHYSESYIMVSVWARHWHSEHAVRA</sequence>
<gene>
    <name evidence="1" type="ORF">CLUP02_15023</name>
</gene>
<evidence type="ECO:0000313" key="1">
    <source>
        <dbReference type="EMBL" id="UQC89492.1"/>
    </source>
</evidence>
<name>A0A9Q8T772_9PEZI</name>
<dbReference type="EMBL" id="CP019480">
    <property type="protein sequence ID" value="UQC89492.1"/>
    <property type="molecule type" value="Genomic_DNA"/>
</dbReference>
<dbReference type="AlphaFoldDB" id="A0A9Q8T772"/>
<dbReference type="KEGG" id="clup:CLUP02_15023"/>
<dbReference type="Proteomes" id="UP000830671">
    <property type="component" value="Chromosome 8"/>
</dbReference>
<accession>A0A9Q8T772</accession>